<keyword evidence="1" id="KW-0472">Membrane</keyword>
<evidence type="ECO:0000313" key="3">
    <source>
        <dbReference type="Proteomes" id="UP000230906"/>
    </source>
</evidence>
<dbReference type="Proteomes" id="UP000230906">
    <property type="component" value="Unassembled WGS sequence"/>
</dbReference>
<sequence length="214" mass="24785">MGGHADAIIILALVIFLAIAAGNFSLSLYDVNFLNLEYFFNRIYQFITGGTTGANFDLLNSLVKSIIWSVLVSILLIIGMIYFISRIRDIRREEKIKFASVLPSDLEAKTYRNEQWDNLLKYLESENSSDWKLAILEADKLLDKMVEKMGYPGANLGERLRVIEPSDFLTLQEAWEAHKIRNRIAHEAQYQLTEHEARKTIGLYEKVFREFHYI</sequence>
<name>A0A2H0RIA5_9BACT</name>
<dbReference type="AlphaFoldDB" id="A0A2H0RIA5"/>
<dbReference type="EMBL" id="PCYJ01000016">
    <property type="protein sequence ID" value="PIR45515.1"/>
    <property type="molecule type" value="Genomic_DNA"/>
</dbReference>
<keyword evidence="1" id="KW-0812">Transmembrane</keyword>
<reference evidence="2 3" key="1">
    <citation type="submission" date="2017-09" db="EMBL/GenBank/DDBJ databases">
        <title>Depth-based differentiation of microbial function through sediment-hosted aquifers and enrichment of novel symbionts in the deep terrestrial subsurface.</title>
        <authorList>
            <person name="Probst A.J."/>
            <person name="Ladd B."/>
            <person name="Jarett J.K."/>
            <person name="Geller-Mcgrath D.E."/>
            <person name="Sieber C.M."/>
            <person name="Emerson J.B."/>
            <person name="Anantharaman K."/>
            <person name="Thomas B.C."/>
            <person name="Malmstrom R."/>
            <person name="Stieglmeier M."/>
            <person name="Klingl A."/>
            <person name="Woyke T."/>
            <person name="Ryan C.M."/>
            <person name="Banfield J.F."/>
        </authorList>
    </citation>
    <scope>NUCLEOTIDE SEQUENCE [LARGE SCALE GENOMIC DNA]</scope>
    <source>
        <strain evidence="2">CG10_big_fil_rev_8_21_14_0_10_50_13</strain>
    </source>
</reference>
<evidence type="ECO:0000256" key="1">
    <source>
        <dbReference type="SAM" id="Phobius"/>
    </source>
</evidence>
<feature type="transmembrane region" description="Helical" evidence="1">
    <location>
        <begin position="7"/>
        <end position="29"/>
    </location>
</feature>
<protein>
    <submittedName>
        <fullName evidence="2">Uncharacterized protein</fullName>
    </submittedName>
</protein>
<feature type="transmembrane region" description="Helical" evidence="1">
    <location>
        <begin position="66"/>
        <end position="85"/>
    </location>
</feature>
<comment type="caution">
    <text evidence="2">The sequence shown here is derived from an EMBL/GenBank/DDBJ whole genome shotgun (WGS) entry which is preliminary data.</text>
</comment>
<keyword evidence="1" id="KW-1133">Transmembrane helix</keyword>
<gene>
    <name evidence="2" type="ORF">COV09_01050</name>
</gene>
<evidence type="ECO:0000313" key="2">
    <source>
        <dbReference type="EMBL" id="PIR45515.1"/>
    </source>
</evidence>
<organism evidence="2 3">
    <name type="scientific">Candidatus Vogelbacteria bacterium CG10_big_fil_rev_8_21_14_0_10_50_13</name>
    <dbReference type="NCBI Taxonomy" id="1975044"/>
    <lineage>
        <taxon>Bacteria</taxon>
        <taxon>Candidatus Vogeliibacteriota</taxon>
    </lineage>
</organism>
<accession>A0A2H0RIA5</accession>
<proteinExistence type="predicted"/>